<evidence type="ECO:0000313" key="1">
    <source>
        <dbReference type="EMBL" id="KAA6351893.1"/>
    </source>
</evidence>
<protein>
    <submittedName>
        <fullName evidence="1">Uncharacterized protein</fullName>
    </submittedName>
</protein>
<accession>A0A5J4T2K8</accession>
<proteinExistence type="predicted"/>
<comment type="caution">
    <text evidence="1">The sequence shown here is derived from an EMBL/GenBank/DDBJ whole genome shotgun (WGS) entry which is preliminary data.</text>
</comment>
<name>A0A5J4T2K8_9ZZZZ</name>
<organism evidence="1">
    <name type="scientific">termite gut metagenome</name>
    <dbReference type="NCBI Taxonomy" id="433724"/>
    <lineage>
        <taxon>unclassified sequences</taxon>
        <taxon>metagenomes</taxon>
        <taxon>organismal metagenomes</taxon>
    </lineage>
</organism>
<reference evidence="1" key="1">
    <citation type="submission" date="2019-03" db="EMBL/GenBank/DDBJ databases">
        <title>Single cell metagenomics reveals metabolic interactions within the superorganism composed of flagellate Streblomastix strix and complex community of Bacteroidetes bacteria on its surface.</title>
        <authorList>
            <person name="Treitli S.C."/>
            <person name="Kolisko M."/>
            <person name="Husnik F."/>
            <person name="Keeling P."/>
            <person name="Hampl V."/>
        </authorList>
    </citation>
    <scope>NUCLEOTIDE SEQUENCE</scope>
    <source>
        <strain evidence="1">STM</strain>
    </source>
</reference>
<dbReference type="EMBL" id="SNRY01000008">
    <property type="protein sequence ID" value="KAA6351893.1"/>
    <property type="molecule type" value="Genomic_DNA"/>
</dbReference>
<dbReference type="AlphaFoldDB" id="A0A5J4T2K8"/>
<gene>
    <name evidence="1" type="ORF">EZS27_000842</name>
</gene>
<sequence>MENNLDIIKNHLPRGYEEAIAKKVGCSRVTVHNILNSKAPANSGFWGKVVKVAVEMAEENIKTTQRVAETAETLKNIIV</sequence>